<feature type="compositionally biased region" description="Low complexity" evidence="1">
    <location>
        <begin position="1"/>
        <end position="16"/>
    </location>
</feature>
<dbReference type="EMBL" id="VTEV01000006">
    <property type="protein sequence ID" value="TYS67142.1"/>
    <property type="molecule type" value="Genomic_DNA"/>
</dbReference>
<dbReference type="Proteomes" id="UP000322524">
    <property type="component" value="Unassembled WGS sequence"/>
</dbReference>
<comment type="caution">
    <text evidence="2">The sequence shown here is derived from an EMBL/GenBank/DDBJ whole genome shotgun (WGS) entry which is preliminary data.</text>
</comment>
<dbReference type="AlphaFoldDB" id="A0A5D4SY48"/>
<feature type="region of interest" description="Disordered" evidence="1">
    <location>
        <begin position="1"/>
        <end position="23"/>
    </location>
</feature>
<name>A0A5D4SY48_9BACI</name>
<protein>
    <submittedName>
        <fullName evidence="2">Uncharacterized protein</fullName>
    </submittedName>
</protein>
<proteinExistence type="predicted"/>
<organism evidence="2 3">
    <name type="scientific">Sutcliffiella horikoshii</name>
    <dbReference type="NCBI Taxonomy" id="79883"/>
    <lineage>
        <taxon>Bacteria</taxon>
        <taxon>Bacillati</taxon>
        <taxon>Bacillota</taxon>
        <taxon>Bacilli</taxon>
        <taxon>Bacillales</taxon>
        <taxon>Bacillaceae</taxon>
        <taxon>Sutcliffiella</taxon>
    </lineage>
</organism>
<evidence type="ECO:0000313" key="3">
    <source>
        <dbReference type="Proteomes" id="UP000322524"/>
    </source>
</evidence>
<gene>
    <name evidence="2" type="ORF">FZC76_16595</name>
</gene>
<evidence type="ECO:0000313" key="2">
    <source>
        <dbReference type="EMBL" id="TYS67142.1"/>
    </source>
</evidence>
<sequence length="63" mass="7012">METPQALAEEAPAAPLGKRSHLRKSTAVFNPTLKRDSPYDHQVVRTIPFSICMKTPPWGNLPI</sequence>
<reference evidence="2 3" key="1">
    <citation type="submission" date="2019-08" db="EMBL/GenBank/DDBJ databases">
        <title>Bacillus genomes from the desert of Cuatro Cienegas, Coahuila.</title>
        <authorList>
            <person name="Olmedo-Alvarez G."/>
        </authorList>
    </citation>
    <scope>NUCLEOTIDE SEQUENCE [LARGE SCALE GENOMIC DNA]</scope>
    <source>
        <strain evidence="2 3">CH28_1T</strain>
    </source>
</reference>
<evidence type="ECO:0000256" key="1">
    <source>
        <dbReference type="SAM" id="MobiDB-lite"/>
    </source>
</evidence>
<accession>A0A5D4SY48</accession>